<feature type="transmembrane region" description="Helical" evidence="1">
    <location>
        <begin position="266"/>
        <end position="287"/>
    </location>
</feature>
<dbReference type="EMBL" id="JACHNU010000005">
    <property type="protein sequence ID" value="MBB4663962.1"/>
    <property type="molecule type" value="Genomic_DNA"/>
</dbReference>
<keyword evidence="3" id="KW-1185">Reference proteome</keyword>
<comment type="caution">
    <text evidence="2">The sequence shown here is derived from an EMBL/GenBank/DDBJ whole genome shotgun (WGS) entry which is preliminary data.</text>
</comment>
<reference evidence="2 3" key="1">
    <citation type="submission" date="2020-08" db="EMBL/GenBank/DDBJ databases">
        <title>Genomic Encyclopedia of Archaeal and Bacterial Type Strains, Phase II (KMG-II): from individual species to whole genera.</title>
        <authorList>
            <person name="Goeker M."/>
        </authorList>
    </citation>
    <scope>NUCLEOTIDE SEQUENCE [LARGE SCALE GENOMIC DNA]</scope>
    <source>
        <strain evidence="2 3">DSM 23288</strain>
    </source>
</reference>
<dbReference type="Proteomes" id="UP000585272">
    <property type="component" value="Unassembled WGS sequence"/>
</dbReference>
<gene>
    <name evidence="2" type="ORF">BDZ31_003563</name>
</gene>
<feature type="transmembrane region" description="Helical" evidence="1">
    <location>
        <begin position="403"/>
        <end position="425"/>
    </location>
</feature>
<feature type="transmembrane region" description="Helical" evidence="1">
    <location>
        <begin position="236"/>
        <end position="254"/>
    </location>
</feature>
<feature type="transmembrane region" description="Helical" evidence="1">
    <location>
        <begin position="373"/>
        <end position="391"/>
    </location>
</feature>
<accession>A0A840IGH2</accession>
<keyword evidence="1" id="KW-0812">Transmembrane</keyword>
<evidence type="ECO:0000256" key="1">
    <source>
        <dbReference type="SAM" id="Phobius"/>
    </source>
</evidence>
<feature type="transmembrane region" description="Helical" evidence="1">
    <location>
        <begin position="183"/>
        <end position="201"/>
    </location>
</feature>
<feature type="transmembrane region" description="Helical" evidence="1">
    <location>
        <begin position="74"/>
        <end position="94"/>
    </location>
</feature>
<organism evidence="2 3">
    <name type="scientific">Conexibacter arvalis</name>
    <dbReference type="NCBI Taxonomy" id="912552"/>
    <lineage>
        <taxon>Bacteria</taxon>
        <taxon>Bacillati</taxon>
        <taxon>Actinomycetota</taxon>
        <taxon>Thermoleophilia</taxon>
        <taxon>Solirubrobacterales</taxon>
        <taxon>Conexibacteraceae</taxon>
        <taxon>Conexibacter</taxon>
    </lineage>
</organism>
<keyword evidence="1" id="KW-0472">Membrane</keyword>
<feature type="transmembrane region" description="Helical" evidence="1">
    <location>
        <begin position="349"/>
        <end position="367"/>
    </location>
</feature>
<dbReference type="AlphaFoldDB" id="A0A840IGH2"/>
<name>A0A840IGH2_9ACTN</name>
<evidence type="ECO:0000313" key="3">
    <source>
        <dbReference type="Proteomes" id="UP000585272"/>
    </source>
</evidence>
<feature type="transmembrane region" description="Helical" evidence="1">
    <location>
        <begin position="143"/>
        <end position="171"/>
    </location>
</feature>
<evidence type="ECO:0000313" key="2">
    <source>
        <dbReference type="EMBL" id="MBB4663962.1"/>
    </source>
</evidence>
<keyword evidence="1" id="KW-1133">Transmembrane helix</keyword>
<dbReference type="RefSeq" id="WP_183343680.1">
    <property type="nucleotide sequence ID" value="NZ_JACHNU010000005.1"/>
</dbReference>
<protein>
    <submittedName>
        <fullName evidence="2">Uncharacterized protein</fullName>
    </submittedName>
</protein>
<feature type="transmembrane region" description="Helical" evidence="1">
    <location>
        <begin position="317"/>
        <end position="337"/>
    </location>
</feature>
<sequence length="437" mass="44692">MSVEPGTDGAGAVVRARLGRTPQDMLEAAVVLEAWGGMSAETALRLGPRVVLPALRSSDPRRWRPTSAEGRKSVVAEGVGLLTAILAIAAWAGPLSAAIGDPAFELALRIALPVTLALQWAIRSRYLSRRAGLVCLKEDWFAFVLAVTVVEACVIAVPTAGPVAAMLVGVWAGGTLLTRRGWGPAYAALLIAATIGLICGLPAIGSLAVLTAATVATGAAAVATAPGFALAPPGRVGRALAAGLIGALLGMLLISDPTLGWGIHGAFPALALVPSVVGSFWGGYHLWRFHDEVPRGLRGVELSRASASMLRGPATELVLAALFRLIGITVVLSLLVLAISSWTSGTDDVSLFVAFGCAALVCMFVSLLESLGYVRWALFSAATSLVVELLVSASLGAPLAGAGLIAGGTVGTLLALAPLVGVLRFPGRMLATALWIQ</sequence>
<proteinExistence type="predicted"/>
<feature type="transmembrane region" description="Helical" evidence="1">
    <location>
        <begin position="208"/>
        <end position="230"/>
    </location>
</feature>